<proteinExistence type="predicted"/>
<evidence type="ECO:0000313" key="1">
    <source>
        <dbReference type="EMBL" id="MBX50619.1"/>
    </source>
</evidence>
<name>A0A2P2P7E1_RHIMU</name>
<sequence length="38" mass="4633">MIVFRTQTWPIQNKTFFELHYIEAPTFRYSQDIIPTLS</sequence>
<organism evidence="1">
    <name type="scientific">Rhizophora mucronata</name>
    <name type="common">Asiatic mangrove</name>
    <dbReference type="NCBI Taxonomy" id="61149"/>
    <lineage>
        <taxon>Eukaryota</taxon>
        <taxon>Viridiplantae</taxon>
        <taxon>Streptophyta</taxon>
        <taxon>Embryophyta</taxon>
        <taxon>Tracheophyta</taxon>
        <taxon>Spermatophyta</taxon>
        <taxon>Magnoliopsida</taxon>
        <taxon>eudicotyledons</taxon>
        <taxon>Gunneridae</taxon>
        <taxon>Pentapetalae</taxon>
        <taxon>rosids</taxon>
        <taxon>fabids</taxon>
        <taxon>Malpighiales</taxon>
        <taxon>Rhizophoraceae</taxon>
        <taxon>Rhizophora</taxon>
    </lineage>
</organism>
<dbReference type="EMBL" id="GGEC01070135">
    <property type="protein sequence ID" value="MBX50619.1"/>
    <property type="molecule type" value="Transcribed_RNA"/>
</dbReference>
<accession>A0A2P2P7E1</accession>
<dbReference type="AlphaFoldDB" id="A0A2P2P7E1"/>
<reference evidence="1" key="1">
    <citation type="submission" date="2018-02" db="EMBL/GenBank/DDBJ databases">
        <title>Rhizophora mucronata_Transcriptome.</title>
        <authorList>
            <person name="Meera S.P."/>
            <person name="Sreeshan A."/>
            <person name="Augustine A."/>
        </authorList>
    </citation>
    <scope>NUCLEOTIDE SEQUENCE</scope>
    <source>
        <tissue evidence="1">Leaf</tissue>
    </source>
</reference>
<protein>
    <submittedName>
        <fullName evidence="1">Uncharacterized protein</fullName>
    </submittedName>
</protein>